<protein>
    <submittedName>
        <fullName evidence="1">Uncharacterized protein</fullName>
    </submittedName>
</protein>
<keyword evidence="2" id="KW-1185">Reference proteome</keyword>
<sequence>MCLLIDGHPELDPSSLATSGVTTSHSLELLDLARCRQELTPKLFCPQLFRDLVYLDVSHVLGSLRSAVHSSLNPTYLPELRVLKARGREVDDATAQLLFQTFRFQLWSIDLSENKLSDIAIDALLDYCFSSLSFRSDAHFEVEGKVVMPKNLGSLQYGPLEFIQESSHSASFTHPERYFADPPVYSHREDQTELQEWQTVRSDGTSPLRRDDAGGVKERLLENILSVNDGTPRQLVHDLHLPRGGITHLYLNRNNFTANGIGRLLRLSSGRLEHFECDYILHTLPILSSDKGRQQLHVGGVFGLSHLFRPSFSSNLRSIRVHHSLVTQVPDIRADNLPLSTALRLSETVFFKNVNRVYPQRFVPDMNPRIASLTLTNMPTRSVGRVIEQLTSFLDLASLQQRAVKRARLSMNGRHTMVLSGLRHIRLELDPDFSDDVLDSSTGRDIDYEKLLDPGDEDFGNDTFSFFDDTRRDMSKQHNIVRGSVKNELPIANGERYSDWKSGRLKSPPYSDNESQFTSYYEEASKSWTGNVYSVPVWIGSGKIGPHAAVNEYMWNLQDAKLRTDVGPATPSHIAAGVPAMTYIFYAAWNAMVVPRNLAIAAKNCSTEPLRDVVVAIKEYRVRTRGTPYHWDGKIELVHSNRSSRYHASEYWR</sequence>
<dbReference type="OrthoDB" id="5213490at2759"/>
<evidence type="ECO:0000313" key="2">
    <source>
        <dbReference type="Proteomes" id="UP000297716"/>
    </source>
</evidence>
<accession>A0A4Z0Z786</accession>
<reference evidence="1 2" key="1">
    <citation type="submission" date="2019-03" db="EMBL/GenBank/DDBJ databases">
        <title>Draft genome sequence of Xylaria hypoxylon DSM 108379, a ubiquitous saprotrophic-parasitic fungi on hardwood.</title>
        <authorList>
            <person name="Buettner E."/>
            <person name="Leonhardt S."/>
            <person name="Gebauer A.M."/>
            <person name="Liers C."/>
            <person name="Hofrichter M."/>
            <person name="Kellner H."/>
        </authorList>
    </citation>
    <scope>NUCLEOTIDE SEQUENCE [LARGE SCALE GENOMIC DNA]</scope>
    <source>
        <strain evidence="1 2">DSM 108379</strain>
    </source>
</reference>
<dbReference type="Proteomes" id="UP000297716">
    <property type="component" value="Unassembled WGS sequence"/>
</dbReference>
<organism evidence="1 2">
    <name type="scientific">Xylaria hypoxylon</name>
    <dbReference type="NCBI Taxonomy" id="37992"/>
    <lineage>
        <taxon>Eukaryota</taxon>
        <taxon>Fungi</taxon>
        <taxon>Dikarya</taxon>
        <taxon>Ascomycota</taxon>
        <taxon>Pezizomycotina</taxon>
        <taxon>Sordariomycetes</taxon>
        <taxon>Xylariomycetidae</taxon>
        <taxon>Xylariales</taxon>
        <taxon>Xylariaceae</taxon>
        <taxon>Xylaria</taxon>
    </lineage>
</organism>
<dbReference type="SUPFAM" id="SSF52047">
    <property type="entry name" value="RNI-like"/>
    <property type="match status" value="1"/>
</dbReference>
<gene>
    <name evidence="1" type="ORF">E0Z10_g665</name>
</gene>
<dbReference type="EMBL" id="SKBN01000006">
    <property type="protein sequence ID" value="TGJ88098.1"/>
    <property type="molecule type" value="Genomic_DNA"/>
</dbReference>
<evidence type="ECO:0000313" key="1">
    <source>
        <dbReference type="EMBL" id="TGJ88098.1"/>
    </source>
</evidence>
<name>A0A4Z0Z786_9PEZI</name>
<dbReference type="AlphaFoldDB" id="A0A4Z0Z786"/>
<comment type="caution">
    <text evidence="1">The sequence shown here is derived from an EMBL/GenBank/DDBJ whole genome shotgun (WGS) entry which is preliminary data.</text>
</comment>
<dbReference type="InterPro" id="IPR032675">
    <property type="entry name" value="LRR_dom_sf"/>
</dbReference>
<proteinExistence type="predicted"/>
<dbReference type="Gene3D" id="3.80.10.10">
    <property type="entry name" value="Ribonuclease Inhibitor"/>
    <property type="match status" value="1"/>
</dbReference>